<feature type="compositionally biased region" description="Basic and acidic residues" evidence="1">
    <location>
        <begin position="74"/>
        <end position="83"/>
    </location>
</feature>
<dbReference type="InParanoid" id="E9H4Y5"/>
<name>E9H4Y5_DAPPU</name>
<reference evidence="3 4" key="1">
    <citation type="journal article" date="2011" name="Science">
        <title>The ecoresponsive genome of Daphnia pulex.</title>
        <authorList>
            <person name="Colbourne J.K."/>
            <person name="Pfrender M.E."/>
            <person name="Gilbert D."/>
            <person name="Thomas W.K."/>
            <person name="Tucker A."/>
            <person name="Oakley T.H."/>
            <person name="Tokishita S."/>
            <person name="Aerts A."/>
            <person name="Arnold G.J."/>
            <person name="Basu M.K."/>
            <person name="Bauer D.J."/>
            <person name="Caceres C.E."/>
            <person name="Carmel L."/>
            <person name="Casola C."/>
            <person name="Choi J.H."/>
            <person name="Detter J.C."/>
            <person name="Dong Q."/>
            <person name="Dusheyko S."/>
            <person name="Eads B.D."/>
            <person name="Frohlich T."/>
            <person name="Geiler-Samerotte K.A."/>
            <person name="Gerlach D."/>
            <person name="Hatcher P."/>
            <person name="Jogdeo S."/>
            <person name="Krijgsveld J."/>
            <person name="Kriventseva E.V."/>
            <person name="Kultz D."/>
            <person name="Laforsch C."/>
            <person name="Lindquist E."/>
            <person name="Lopez J."/>
            <person name="Manak J.R."/>
            <person name="Muller J."/>
            <person name="Pangilinan J."/>
            <person name="Patwardhan R.P."/>
            <person name="Pitluck S."/>
            <person name="Pritham E.J."/>
            <person name="Rechtsteiner A."/>
            <person name="Rho M."/>
            <person name="Rogozin I.B."/>
            <person name="Sakarya O."/>
            <person name="Salamov A."/>
            <person name="Schaack S."/>
            <person name="Shapiro H."/>
            <person name="Shiga Y."/>
            <person name="Skalitzky C."/>
            <person name="Smith Z."/>
            <person name="Souvorov A."/>
            <person name="Sung W."/>
            <person name="Tang Z."/>
            <person name="Tsuchiya D."/>
            <person name="Tu H."/>
            <person name="Vos H."/>
            <person name="Wang M."/>
            <person name="Wolf Y.I."/>
            <person name="Yamagata H."/>
            <person name="Yamada T."/>
            <person name="Ye Y."/>
            <person name="Shaw J.R."/>
            <person name="Andrews J."/>
            <person name="Crease T.J."/>
            <person name="Tang H."/>
            <person name="Lucas S.M."/>
            <person name="Robertson H.M."/>
            <person name="Bork P."/>
            <person name="Koonin E.V."/>
            <person name="Zdobnov E.M."/>
            <person name="Grigoriev I.V."/>
            <person name="Lynch M."/>
            <person name="Boore J.L."/>
        </authorList>
    </citation>
    <scope>NUCLEOTIDE SEQUENCE [LARGE SCALE GENOMIC DNA]</scope>
</reference>
<feature type="chain" id="PRO_5003237772" evidence="2">
    <location>
        <begin position="20"/>
        <end position="83"/>
    </location>
</feature>
<dbReference type="PhylomeDB" id="E9H4Y5"/>
<keyword evidence="2" id="KW-0732">Signal</keyword>
<organism evidence="3 4">
    <name type="scientific">Daphnia pulex</name>
    <name type="common">Water flea</name>
    <dbReference type="NCBI Taxonomy" id="6669"/>
    <lineage>
        <taxon>Eukaryota</taxon>
        <taxon>Metazoa</taxon>
        <taxon>Ecdysozoa</taxon>
        <taxon>Arthropoda</taxon>
        <taxon>Crustacea</taxon>
        <taxon>Branchiopoda</taxon>
        <taxon>Diplostraca</taxon>
        <taxon>Cladocera</taxon>
        <taxon>Anomopoda</taxon>
        <taxon>Daphniidae</taxon>
        <taxon>Daphnia</taxon>
    </lineage>
</organism>
<dbReference type="HOGENOM" id="CLU_2544911_0_0_1"/>
<feature type="compositionally biased region" description="Low complexity" evidence="1">
    <location>
        <begin position="59"/>
        <end position="71"/>
    </location>
</feature>
<dbReference type="Proteomes" id="UP000000305">
    <property type="component" value="Unassembled WGS sequence"/>
</dbReference>
<feature type="region of interest" description="Disordered" evidence="1">
    <location>
        <begin position="56"/>
        <end position="83"/>
    </location>
</feature>
<feature type="signal peptide" evidence="2">
    <location>
        <begin position="1"/>
        <end position="19"/>
    </location>
</feature>
<protein>
    <submittedName>
        <fullName evidence="3">Uncharacterized protein</fullName>
    </submittedName>
</protein>
<evidence type="ECO:0000256" key="2">
    <source>
        <dbReference type="SAM" id="SignalP"/>
    </source>
</evidence>
<sequence length="83" mass="9139">MKFLPIFFVLLAVVCLAVAAGFQYLPLSSHPKQEVHGGICNSQKTPTKLIARRTWPSQTATTAKPTTIKTTSSNEHDWIALQT</sequence>
<dbReference type="AlphaFoldDB" id="E9H4Y5"/>
<evidence type="ECO:0000256" key="1">
    <source>
        <dbReference type="SAM" id="MobiDB-lite"/>
    </source>
</evidence>
<gene>
    <name evidence="3" type="ORF">DAPPUDRAFT_253489</name>
</gene>
<dbReference type="KEGG" id="dpx:DAPPUDRAFT_253489"/>
<evidence type="ECO:0000313" key="3">
    <source>
        <dbReference type="EMBL" id="EFX73225.1"/>
    </source>
</evidence>
<dbReference type="EMBL" id="GL732592">
    <property type="protein sequence ID" value="EFX73225.1"/>
    <property type="molecule type" value="Genomic_DNA"/>
</dbReference>
<proteinExistence type="predicted"/>
<accession>E9H4Y5</accession>
<keyword evidence="4" id="KW-1185">Reference proteome</keyword>
<evidence type="ECO:0000313" key="4">
    <source>
        <dbReference type="Proteomes" id="UP000000305"/>
    </source>
</evidence>